<name>A0ABN1CNG8_SACER</name>
<proteinExistence type="inferred from homology"/>
<dbReference type="CDD" id="cd17316">
    <property type="entry name" value="MFS_SV2_like"/>
    <property type="match status" value="1"/>
</dbReference>
<keyword evidence="6 7" id="KW-0472">Membrane</keyword>
<accession>A0ABN1CNG8</accession>
<feature type="transmembrane region" description="Helical" evidence="7">
    <location>
        <begin position="320"/>
        <end position="337"/>
    </location>
</feature>
<evidence type="ECO:0000256" key="2">
    <source>
        <dbReference type="ARBA" id="ARBA00010992"/>
    </source>
</evidence>
<organism evidence="9 10">
    <name type="scientific">Saccharopolyspora erythraea</name>
    <name type="common">Streptomyces erythraeus</name>
    <dbReference type="NCBI Taxonomy" id="1836"/>
    <lineage>
        <taxon>Bacteria</taxon>
        <taxon>Bacillati</taxon>
        <taxon>Actinomycetota</taxon>
        <taxon>Actinomycetes</taxon>
        <taxon>Pseudonocardiales</taxon>
        <taxon>Pseudonocardiaceae</taxon>
        <taxon>Saccharopolyspora</taxon>
    </lineage>
</organism>
<comment type="caution">
    <text evidence="9">The sequence shown here is derived from an EMBL/GenBank/DDBJ whole genome shotgun (WGS) entry which is preliminary data.</text>
</comment>
<evidence type="ECO:0000256" key="3">
    <source>
        <dbReference type="ARBA" id="ARBA00022448"/>
    </source>
</evidence>
<feature type="transmembrane region" description="Helical" evidence="7">
    <location>
        <begin position="143"/>
        <end position="165"/>
    </location>
</feature>
<feature type="transmembrane region" description="Helical" evidence="7">
    <location>
        <begin position="378"/>
        <end position="398"/>
    </location>
</feature>
<dbReference type="Proteomes" id="UP001500729">
    <property type="component" value="Unassembled WGS sequence"/>
</dbReference>
<sequence>MKLDAIEEAPVSGFHRKLLVACCGGPLLDGYLLSIIGVALVGITDEMRLSTTSSALVGVVALVGMFLGGLTIGPLTDRLGRRSMYTIDLAVLLVASVLCVFVTEAWQLVVLRFVVGFAVGADYPIATALLAEWFPRAQRARALGGVIIAWYFGALLSYVVGFAITEVAGPGGWRWVLGSAAVVSAVVLVLRHGTPESPRWLVDQGRAEEAAALVHRVLRVPVTADDLIASRERATVERGGLRELFRGIYLRRAVFVSVFYTCQVIPMWAMYLFGPQMLAAFGLDSQNLSNLGSALISALFLLGCVPAMRLLETAGRRRTIIWSFALMAVPLAVLGWWPTAPVVAVIVCFSLYAFFAGAPGILEWLYPNELFPTTIRASAVGLAVALSRIGAAVGTYLVPLSLESLGTSTTMYIGTAITLVGLLACVLWAEETKGLSLAQASGGEVPALAWASGGEVPARQGETSAV</sequence>
<feature type="transmembrane region" description="Helical" evidence="7">
    <location>
        <begin position="171"/>
        <end position="190"/>
    </location>
</feature>
<reference evidence="9 10" key="1">
    <citation type="journal article" date="2019" name="Int. J. Syst. Evol. Microbiol.">
        <title>The Global Catalogue of Microorganisms (GCM) 10K type strain sequencing project: providing services to taxonomists for standard genome sequencing and annotation.</title>
        <authorList>
            <consortium name="The Broad Institute Genomics Platform"/>
            <consortium name="The Broad Institute Genome Sequencing Center for Infectious Disease"/>
            <person name="Wu L."/>
            <person name="Ma J."/>
        </authorList>
    </citation>
    <scope>NUCLEOTIDE SEQUENCE [LARGE SCALE GENOMIC DNA]</scope>
    <source>
        <strain evidence="9 10">JCM 10303</strain>
    </source>
</reference>
<feature type="transmembrane region" description="Helical" evidence="7">
    <location>
        <begin position="85"/>
        <end position="103"/>
    </location>
</feature>
<keyword evidence="4 7" id="KW-0812">Transmembrane</keyword>
<dbReference type="Gene3D" id="1.20.1250.20">
    <property type="entry name" value="MFS general substrate transporter like domains"/>
    <property type="match status" value="1"/>
</dbReference>
<feature type="transmembrane region" description="Helical" evidence="7">
    <location>
        <begin position="410"/>
        <end position="429"/>
    </location>
</feature>
<evidence type="ECO:0000256" key="1">
    <source>
        <dbReference type="ARBA" id="ARBA00004651"/>
    </source>
</evidence>
<dbReference type="PROSITE" id="PS00217">
    <property type="entry name" value="SUGAR_TRANSPORT_2"/>
    <property type="match status" value="1"/>
</dbReference>
<feature type="transmembrane region" description="Helical" evidence="7">
    <location>
        <begin position="109"/>
        <end position="131"/>
    </location>
</feature>
<dbReference type="InterPro" id="IPR005829">
    <property type="entry name" value="Sugar_transporter_CS"/>
</dbReference>
<feature type="transmembrane region" description="Helical" evidence="7">
    <location>
        <begin position="18"/>
        <end position="43"/>
    </location>
</feature>
<feature type="transmembrane region" description="Helical" evidence="7">
    <location>
        <begin position="55"/>
        <end position="73"/>
    </location>
</feature>
<dbReference type="InterPro" id="IPR036259">
    <property type="entry name" value="MFS_trans_sf"/>
</dbReference>
<feature type="domain" description="Major facilitator superfamily (MFS) profile" evidence="8">
    <location>
        <begin position="18"/>
        <end position="433"/>
    </location>
</feature>
<dbReference type="InterPro" id="IPR005828">
    <property type="entry name" value="MFS_sugar_transport-like"/>
</dbReference>
<evidence type="ECO:0000313" key="10">
    <source>
        <dbReference type="Proteomes" id="UP001500729"/>
    </source>
</evidence>
<dbReference type="PANTHER" id="PTHR48020:SF12">
    <property type="entry name" value="PROTON MYO-INOSITOL COTRANSPORTER"/>
    <property type="match status" value="1"/>
</dbReference>
<dbReference type="InterPro" id="IPR050814">
    <property type="entry name" value="Myo-inositol_Transporter"/>
</dbReference>
<dbReference type="Pfam" id="PF00083">
    <property type="entry name" value="Sugar_tr"/>
    <property type="match status" value="1"/>
</dbReference>
<keyword evidence="10" id="KW-1185">Reference proteome</keyword>
<dbReference type="PANTHER" id="PTHR48020">
    <property type="entry name" value="PROTON MYO-INOSITOL COTRANSPORTER"/>
    <property type="match status" value="1"/>
</dbReference>
<dbReference type="RefSeq" id="WP_009945323.1">
    <property type="nucleotide sequence ID" value="NZ_BAAAGS010000011.1"/>
</dbReference>
<comment type="subcellular location">
    <subcellularLocation>
        <location evidence="1">Cell membrane</location>
        <topology evidence="1">Multi-pass membrane protein</topology>
    </subcellularLocation>
</comment>
<dbReference type="PROSITE" id="PS50850">
    <property type="entry name" value="MFS"/>
    <property type="match status" value="1"/>
</dbReference>
<keyword evidence="3" id="KW-0813">Transport</keyword>
<evidence type="ECO:0000256" key="7">
    <source>
        <dbReference type="SAM" id="Phobius"/>
    </source>
</evidence>
<evidence type="ECO:0000256" key="6">
    <source>
        <dbReference type="ARBA" id="ARBA00023136"/>
    </source>
</evidence>
<dbReference type="InterPro" id="IPR020846">
    <property type="entry name" value="MFS_dom"/>
</dbReference>
<evidence type="ECO:0000313" key="9">
    <source>
        <dbReference type="EMBL" id="GAA0522586.1"/>
    </source>
</evidence>
<feature type="transmembrane region" description="Helical" evidence="7">
    <location>
        <begin position="291"/>
        <end position="308"/>
    </location>
</feature>
<feature type="transmembrane region" description="Helical" evidence="7">
    <location>
        <begin position="253"/>
        <end position="271"/>
    </location>
</feature>
<evidence type="ECO:0000259" key="8">
    <source>
        <dbReference type="PROSITE" id="PS50850"/>
    </source>
</evidence>
<comment type="similarity">
    <text evidence="2">Belongs to the major facilitator superfamily. Sugar transporter (TC 2.A.1.1) family.</text>
</comment>
<feature type="transmembrane region" description="Helical" evidence="7">
    <location>
        <begin position="343"/>
        <end position="366"/>
    </location>
</feature>
<dbReference type="EMBL" id="BAAAGS010000011">
    <property type="protein sequence ID" value="GAA0522586.1"/>
    <property type="molecule type" value="Genomic_DNA"/>
</dbReference>
<evidence type="ECO:0000256" key="4">
    <source>
        <dbReference type="ARBA" id="ARBA00022692"/>
    </source>
</evidence>
<gene>
    <name evidence="9" type="ORF">GCM10009533_22240</name>
</gene>
<evidence type="ECO:0000256" key="5">
    <source>
        <dbReference type="ARBA" id="ARBA00022989"/>
    </source>
</evidence>
<keyword evidence="5 7" id="KW-1133">Transmembrane helix</keyword>
<dbReference type="SUPFAM" id="SSF103473">
    <property type="entry name" value="MFS general substrate transporter"/>
    <property type="match status" value="1"/>
</dbReference>
<protein>
    <submittedName>
        <fullName evidence="9">MFS transporter</fullName>
    </submittedName>
</protein>